<protein>
    <recommendedName>
        <fullName evidence="2">Nudix hydrolase domain-containing protein</fullName>
    </recommendedName>
</protein>
<evidence type="ECO:0000259" key="2">
    <source>
        <dbReference type="PROSITE" id="PS51462"/>
    </source>
</evidence>
<evidence type="ECO:0000256" key="1">
    <source>
        <dbReference type="ARBA" id="ARBA00022801"/>
    </source>
</evidence>
<dbReference type="SUPFAM" id="SSF55811">
    <property type="entry name" value="Nudix"/>
    <property type="match status" value="1"/>
</dbReference>
<dbReference type="Gene3D" id="3.90.79.10">
    <property type="entry name" value="Nucleoside Triphosphate Pyrophosphohydrolase"/>
    <property type="match status" value="1"/>
</dbReference>
<dbReference type="GO" id="GO:0005829">
    <property type="term" value="C:cytosol"/>
    <property type="evidence" value="ECO:0007669"/>
    <property type="project" value="TreeGrafter"/>
</dbReference>
<dbReference type="GO" id="GO:0035539">
    <property type="term" value="F:8-oxo-7,8-dihydrodeoxyguanosine triphosphate pyrophosphatase activity"/>
    <property type="evidence" value="ECO:0007669"/>
    <property type="project" value="TreeGrafter"/>
</dbReference>
<comment type="caution">
    <text evidence="3">The sequence shown here is derived from an EMBL/GenBank/DDBJ whole genome shotgun (WGS) entry which is preliminary data.</text>
</comment>
<dbReference type="InterPro" id="IPR000086">
    <property type="entry name" value="NUDIX_hydrolase_dom"/>
</dbReference>
<dbReference type="Proteomes" id="UP000037136">
    <property type="component" value="Unassembled WGS sequence"/>
</dbReference>
<dbReference type="PROSITE" id="PS51462">
    <property type="entry name" value="NUDIX"/>
    <property type="match status" value="1"/>
</dbReference>
<evidence type="ECO:0000313" key="3">
    <source>
        <dbReference type="EMBL" id="PFH61868.1"/>
    </source>
</evidence>
<reference evidence="3 4" key="2">
    <citation type="journal article" date="2017" name="Sci. Rep.">
        <title>Ant-infecting Ophiocordyceps genomes reveal a high diversity of potential behavioral manipulation genes and a possible major role for enterotoxins.</title>
        <authorList>
            <person name="de Bekker C."/>
            <person name="Ohm R.A."/>
            <person name="Evans H.C."/>
            <person name="Brachmann A."/>
            <person name="Hughes D.P."/>
        </authorList>
    </citation>
    <scope>NUCLEOTIDE SEQUENCE [LARGE SCALE GENOMIC DNA]</scope>
    <source>
        <strain evidence="3 4">SC16a</strain>
    </source>
</reference>
<dbReference type="CDD" id="cd04678">
    <property type="entry name" value="NUDIX_MTH2_Nudt15"/>
    <property type="match status" value="1"/>
</dbReference>
<dbReference type="InterPro" id="IPR015797">
    <property type="entry name" value="NUDIX_hydrolase-like_dom_sf"/>
</dbReference>
<dbReference type="Pfam" id="PF00293">
    <property type="entry name" value="NUDIX"/>
    <property type="match status" value="1"/>
</dbReference>
<dbReference type="PANTHER" id="PTHR16099">
    <property type="entry name" value="8-OXO-DGTP DIPHOSPHATES NUDT15"/>
    <property type="match status" value="1"/>
</dbReference>
<sequence length="132" mass="14407">MSLPKSPLHGVCAIIVNADGRLLVSQRFGSHGSGEPMTLAQTNAPPHGMTDIFALVGSWQLPGGHLEEDEGVLSCAAREVREESNLQVQPLRVVETTYDLFKTAGKHYITWFVHCEMKDANAKPEVGQSIRP</sequence>
<dbReference type="InterPro" id="IPR020084">
    <property type="entry name" value="NUDIX_hydrolase_CS"/>
</dbReference>
<dbReference type="AlphaFoldDB" id="A0A2A9PKH7"/>
<feature type="domain" description="Nudix hydrolase" evidence="2">
    <location>
        <begin position="7"/>
        <end position="132"/>
    </location>
</feature>
<accession>A0A2A9PKH7</accession>
<dbReference type="GO" id="GO:0006203">
    <property type="term" value="P:dGTP catabolic process"/>
    <property type="evidence" value="ECO:0007669"/>
    <property type="project" value="TreeGrafter"/>
</dbReference>
<evidence type="ECO:0000313" key="4">
    <source>
        <dbReference type="Proteomes" id="UP000037136"/>
    </source>
</evidence>
<dbReference type="PANTHER" id="PTHR16099:SF5">
    <property type="entry name" value="NUCLEOTIDE TRIPHOSPHATE DIPHOSPHATASE NUDT15"/>
    <property type="match status" value="1"/>
</dbReference>
<dbReference type="STRING" id="268505.A0A2A9PKH7"/>
<dbReference type="PROSITE" id="PS00893">
    <property type="entry name" value="NUDIX_BOX"/>
    <property type="match status" value="1"/>
</dbReference>
<keyword evidence="4" id="KW-1185">Reference proteome</keyword>
<name>A0A2A9PKH7_OPHUN</name>
<gene>
    <name evidence="3" type="ORF">XA68_15996</name>
</gene>
<reference evidence="3 4" key="1">
    <citation type="journal article" date="2015" name="BMC Genomics">
        <title>Gene expression during zombie ant biting behavior reflects the complexity underlying fungal parasitic behavioral manipulation.</title>
        <authorList>
            <person name="de Bekker C."/>
            <person name="Ohm R.A."/>
            <person name="Loreto R.G."/>
            <person name="Sebastian A."/>
            <person name="Albert I."/>
            <person name="Merrow M."/>
            <person name="Brachmann A."/>
            <person name="Hughes D.P."/>
        </authorList>
    </citation>
    <scope>NUCLEOTIDE SEQUENCE [LARGE SCALE GENOMIC DNA]</scope>
    <source>
        <strain evidence="3 4">SC16a</strain>
    </source>
</reference>
<proteinExistence type="predicted"/>
<organism evidence="3 4">
    <name type="scientific">Ophiocordyceps unilateralis</name>
    <name type="common">Zombie-ant fungus</name>
    <name type="synonym">Torrubia unilateralis</name>
    <dbReference type="NCBI Taxonomy" id="268505"/>
    <lineage>
        <taxon>Eukaryota</taxon>
        <taxon>Fungi</taxon>
        <taxon>Dikarya</taxon>
        <taxon>Ascomycota</taxon>
        <taxon>Pezizomycotina</taxon>
        <taxon>Sordariomycetes</taxon>
        <taxon>Hypocreomycetidae</taxon>
        <taxon>Hypocreales</taxon>
        <taxon>Ophiocordycipitaceae</taxon>
        <taxon>Ophiocordyceps</taxon>
    </lineage>
</organism>
<keyword evidence="1" id="KW-0378">Hydrolase</keyword>
<dbReference type="OrthoDB" id="447842at2759"/>
<dbReference type="EMBL" id="LAZP02000051">
    <property type="protein sequence ID" value="PFH61868.1"/>
    <property type="molecule type" value="Genomic_DNA"/>
</dbReference>